<sequence length="30" mass="3605">MFLFFVVVILLALFLVFGKKIKKPYYFTCD</sequence>
<reference evidence="1 2" key="1">
    <citation type="submission" date="2012-10" db="EMBL/GenBank/DDBJ databases">
        <title>Genome sequence of Vibrio Cholerae HENC-02.</title>
        <authorList>
            <person name="Eppinger M."/>
            <person name="Hasan N.A."/>
            <person name="Sengamalay N."/>
            <person name="Hine E."/>
            <person name="Su Q."/>
            <person name="Daugherty S.C."/>
            <person name="Young S."/>
            <person name="Sadzewicz L."/>
            <person name="Tallon L."/>
            <person name="Cebula T.A."/>
            <person name="Ravel J."/>
            <person name="Colwell R.R."/>
        </authorList>
    </citation>
    <scope>NUCLEOTIDE SEQUENCE [LARGE SCALE GENOMIC DNA]</scope>
    <source>
        <strain evidence="1 2">HENC-02</strain>
    </source>
</reference>
<gene>
    <name evidence="1" type="ORF">VCHENC02_0713A</name>
</gene>
<dbReference type="Proteomes" id="UP000008367">
    <property type="component" value="Unassembled WGS sequence"/>
</dbReference>
<evidence type="ECO:0000313" key="2">
    <source>
        <dbReference type="Proteomes" id="UP000008367"/>
    </source>
</evidence>
<organism evidence="1 2">
    <name type="scientific">Vibrio harveyi</name>
    <name type="common">Beneckea harveyi</name>
    <dbReference type="NCBI Taxonomy" id="669"/>
    <lineage>
        <taxon>Bacteria</taxon>
        <taxon>Pseudomonadati</taxon>
        <taxon>Pseudomonadota</taxon>
        <taxon>Gammaproteobacteria</taxon>
        <taxon>Vibrionales</taxon>
        <taxon>Vibrionaceae</taxon>
        <taxon>Vibrio</taxon>
    </lineage>
</organism>
<feature type="non-terminal residue" evidence="1">
    <location>
        <position position="30"/>
    </location>
</feature>
<proteinExistence type="predicted"/>
<dbReference type="AlphaFoldDB" id="A0A454D5F2"/>
<accession>A0A454D5F2</accession>
<name>A0A454D5F2_VIBHA</name>
<protein>
    <submittedName>
        <fullName evidence="1">Uncharacterized protein</fullName>
    </submittedName>
</protein>
<evidence type="ECO:0000313" key="1">
    <source>
        <dbReference type="EMBL" id="EKM33892.1"/>
    </source>
</evidence>
<dbReference type="EMBL" id="AJSR01000064">
    <property type="protein sequence ID" value="EKM33892.1"/>
    <property type="molecule type" value="Genomic_DNA"/>
</dbReference>
<comment type="caution">
    <text evidence="1">The sequence shown here is derived from an EMBL/GenBank/DDBJ whole genome shotgun (WGS) entry which is preliminary data.</text>
</comment>